<dbReference type="GO" id="GO:0005976">
    <property type="term" value="P:polysaccharide metabolic process"/>
    <property type="evidence" value="ECO:0007669"/>
    <property type="project" value="TreeGrafter"/>
</dbReference>
<feature type="active site" description="Charge relay system" evidence="1">
    <location>
        <position position="291"/>
    </location>
</feature>
<proteinExistence type="predicted"/>
<dbReference type="InterPro" id="IPR039069">
    <property type="entry name" value="CE7"/>
</dbReference>
<dbReference type="Pfam" id="PF05448">
    <property type="entry name" value="AXE1"/>
    <property type="match status" value="1"/>
</dbReference>
<dbReference type="Gene3D" id="3.40.50.1820">
    <property type="entry name" value="alpha/beta hydrolase"/>
    <property type="match status" value="1"/>
</dbReference>
<gene>
    <name evidence="4" type="ORF">EDD34_0528</name>
</gene>
<name>A0A3N4YKK7_9MICO</name>
<dbReference type="PANTHER" id="PTHR40111:SF1">
    <property type="entry name" value="CEPHALOSPORIN-C DEACETYLASE"/>
    <property type="match status" value="1"/>
</dbReference>
<dbReference type="InterPro" id="IPR029058">
    <property type="entry name" value="AB_hydrolase_fold"/>
</dbReference>
<keyword evidence="5" id="KW-1185">Reference proteome</keyword>
<organism evidence="4 5">
    <name type="scientific">Myceligenerans xiligouense</name>
    <dbReference type="NCBI Taxonomy" id="253184"/>
    <lineage>
        <taxon>Bacteria</taxon>
        <taxon>Bacillati</taxon>
        <taxon>Actinomycetota</taxon>
        <taxon>Actinomycetes</taxon>
        <taxon>Micrococcales</taxon>
        <taxon>Promicromonosporaceae</taxon>
        <taxon>Myceligenerans</taxon>
    </lineage>
</organism>
<evidence type="ECO:0000256" key="1">
    <source>
        <dbReference type="PIRSR" id="PIRSR639069-1"/>
    </source>
</evidence>
<evidence type="ECO:0000313" key="5">
    <source>
        <dbReference type="Proteomes" id="UP000280501"/>
    </source>
</evidence>
<evidence type="ECO:0000259" key="3">
    <source>
        <dbReference type="Pfam" id="PF05448"/>
    </source>
</evidence>
<dbReference type="InterPro" id="IPR008391">
    <property type="entry name" value="AXE1_dom"/>
</dbReference>
<comment type="caution">
    <text evidence="4">The sequence shown here is derived from an EMBL/GenBank/DDBJ whole genome shotgun (WGS) entry which is preliminary data.</text>
</comment>
<dbReference type="Proteomes" id="UP000280501">
    <property type="component" value="Unassembled WGS sequence"/>
</dbReference>
<evidence type="ECO:0000313" key="4">
    <source>
        <dbReference type="EMBL" id="RPF19956.1"/>
    </source>
</evidence>
<dbReference type="PANTHER" id="PTHR40111">
    <property type="entry name" value="CEPHALOSPORIN-C DEACETYLASE"/>
    <property type="match status" value="1"/>
</dbReference>
<feature type="active site" description="Charge relay system" evidence="1">
    <location>
        <position position="328"/>
    </location>
</feature>
<evidence type="ECO:0000256" key="2">
    <source>
        <dbReference type="PIRSR" id="PIRSR639069-2"/>
    </source>
</evidence>
<accession>A0A3N4YKK7</accession>
<sequence>MLSAATQEVAVAQFDMPRGELEQYTPQIDEPDDFDDFWAHTIAEARAAGDAQPGGGAPVLERVDAGLTQVTVDDVTFPGFGGHPVKAWLTRPAHAEGPLPAVVQYQGYNGGRGLPHEHLGFAAAGYAHLMMDTRGQGSGWGGGGATPDPVGAGPTVPGYMTRGIEDPHDHFYRRVLTDGVRAVDAVRAIDGVDPERVAVTGVSQGGGITIAVAGLLGDLAAAMPDVPFLCHYRRAVQISDAMPYGEITQYLHVHRAPEVEERTWRTLSYLDGVSFARRAQAPALFSTALMDDVCPPSTVYAARNAWGAEAEGATTEPPRIDVYPYNGHEGGAEYRFAQHLAFLREHL</sequence>
<dbReference type="AlphaFoldDB" id="A0A3N4YKK7"/>
<feature type="active site" description="Nucleophile" evidence="1">
    <location>
        <position position="203"/>
    </location>
</feature>
<feature type="domain" description="Acetyl xylan esterase" evidence="3">
    <location>
        <begin position="12"/>
        <end position="345"/>
    </location>
</feature>
<dbReference type="GO" id="GO:0052689">
    <property type="term" value="F:carboxylic ester hydrolase activity"/>
    <property type="evidence" value="ECO:0007669"/>
    <property type="project" value="TreeGrafter"/>
</dbReference>
<protein>
    <submittedName>
        <fullName evidence="4">Cephalosporin-C deacetylase</fullName>
    </submittedName>
</protein>
<dbReference type="EMBL" id="RKQZ01000001">
    <property type="protein sequence ID" value="RPF19956.1"/>
    <property type="molecule type" value="Genomic_DNA"/>
</dbReference>
<reference evidence="4 5" key="1">
    <citation type="submission" date="2018-11" db="EMBL/GenBank/DDBJ databases">
        <title>Sequencing the genomes of 1000 actinobacteria strains.</title>
        <authorList>
            <person name="Klenk H.-P."/>
        </authorList>
    </citation>
    <scope>NUCLEOTIDE SEQUENCE [LARGE SCALE GENOMIC DNA]</scope>
    <source>
        <strain evidence="4 5">DSM 15700</strain>
    </source>
</reference>
<feature type="binding site" evidence="2">
    <location>
        <position position="108"/>
    </location>
    <ligand>
        <name>substrate</name>
    </ligand>
</feature>
<dbReference type="SUPFAM" id="SSF53474">
    <property type="entry name" value="alpha/beta-Hydrolases"/>
    <property type="match status" value="1"/>
</dbReference>